<dbReference type="RefSeq" id="WP_191695558.1">
    <property type="nucleotide sequence ID" value="NZ_JACSQN010000014.1"/>
</dbReference>
<dbReference type="EMBL" id="JACSQN010000014">
    <property type="protein sequence ID" value="MBD7985729.1"/>
    <property type="molecule type" value="Genomic_DNA"/>
</dbReference>
<proteinExistence type="predicted"/>
<gene>
    <name evidence="1" type="ORF">H9649_14150</name>
</gene>
<keyword evidence="2" id="KW-1185">Reference proteome</keyword>
<dbReference type="Proteomes" id="UP000626786">
    <property type="component" value="Unassembled WGS sequence"/>
</dbReference>
<dbReference type="Pfam" id="PF10053">
    <property type="entry name" value="DUF2290"/>
    <property type="match status" value="1"/>
</dbReference>
<reference evidence="1 2" key="1">
    <citation type="submission" date="2020-08" db="EMBL/GenBank/DDBJ databases">
        <title>A Genomic Blueprint of the Chicken Gut Microbiome.</title>
        <authorList>
            <person name="Gilroy R."/>
            <person name="Ravi A."/>
            <person name="Getino M."/>
            <person name="Pursley I."/>
            <person name="Horton D.L."/>
            <person name="Alikhan N.-F."/>
            <person name="Baker D."/>
            <person name="Gharbi K."/>
            <person name="Hall N."/>
            <person name="Watson M."/>
            <person name="Adriaenssens E.M."/>
            <person name="Foster-Nyarko E."/>
            <person name="Jarju S."/>
            <person name="Secka A."/>
            <person name="Antonio M."/>
            <person name="Oren A."/>
            <person name="Chaudhuri R."/>
            <person name="La Ragione R.M."/>
            <person name="Hildebrand F."/>
            <person name="Pallen M.J."/>
        </authorList>
    </citation>
    <scope>NUCLEOTIDE SEQUENCE [LARGE SCALE GENOMIC DNA]</scope>
    <source>
        <strain evidence="1 2">Sa2YVA2</strain>
    </source>
</reference>
<name>A0ABR8UDE2_9BACL</name>
<comment type="caution">
    <text evidence="1">The sequence shown here is derived from an EMBL/GenBank/DDBJ whole genome shotgun (WGS) entry which is preliminary data.</text>
</comment>
<evidence type="ECO:0000313" key="1">
    <source>
        <dbReference type="EMBL" id="MBD7985729.1"/>
    </source>
</evidence>
<evidence type="ECO:0000313" key="2">
    <source>
        <dbReference type="Proteomes" id="UP000626786"/>
    </source>
</evidence>
<organism evidence="1 2">
    <name type="scientific">Sporosarcina quadrami</name>
    <dbReference type="NCBI Taxonomy" id="2762234"/>
    <lineage>
        <taxon>Bacteria</taxon>
        <taxon>Bacillati</taxon>
        <taxon>Bacillota</taxon>
        <taxon>Bacilli</taxon>
        <taxon>Bacillales</taxon>
        <taxon>Caryophanaceae</taxon>
        <taxon>Sporosarcina</taxon>
    </lineage>
</organism>
<sequence length="248" mass="29931">MQKRPSEQLYKQFNVLKDMYKDKLILGYIEPTIHNNLFTFTNQMPIFDERSPLSAKYFNNCKQYLTLFKNRSYHFLFVDGSIAKFHYEFDELNKLISYNLLWYPCPFSEEWIKIFKLDDGSIDELQMSEFMDNIEEVDNFKYLDFNLRTPIRIDYDITYDAKSDKASFHPTSHIHFQHTNTRARNSEIFCLYKFFVFIIENCYPNINYELTKSSLISERMLNEASHWLKCKDLRTDGIGDRIYTTYTF</sequence>
<dbReference type="InterPro" id="IPR018742">
    <property type="entry name" value="DUF2290"/>
</dbReference>
<accession>A0ABR8UDE2</accession>
<protein>
    <submittedName>
        <fullName evidence="1">DUF2290 domain-containing protein</fullName>
    </submittedName>
</protein>